<keyword evidence="3" id="KW-1185">Reference proteome</keyword>
<keyword evidence="1" id="KW-0812">Transmembrane</keyword>
<evidence type="ECO:0000256" key="1">
    <source>
        <dbReference type="SAM" id="Phobius"/>
    </source>
</evidence>
<comment type="caution">
    <text evidence="2">The sequence shown here is derived from an EMBL/GenBank/DDBJ whole genome shotgun (WGS) entry which is preliminary data.</text>
</comment>
<dbReference type="GeneID" id="94824727"/>
<dbReference type="Proteomes" id="UP000179807">
    <property type="component" value="Unassembled WGS sequence"/>
</dbReference>
<feature type="transmembrane region" description="Helical" evidence="1">
    <location>
        <begin position="318"/>
        <end position="335"/>
    </location>
</feature>
<dbReference type="EMBL" id="MLAK01000704">
    <property type="protein sequence ID" value="OHT07172.1"/>
    <property type="molecule type" value="Genomic_DNA"/>
</dbReference>
<dbReference type="RefSeq" id="XP_068360308.1">
    <property type="nucleotide sequence ID" value="XM_068490023.1"/>
</dbReference>
<sequence>MTDIPEEVWRRWSQNEYDPLRQAVLVFGGNLRKEIALEHFNEVSLLYQEGEGTNTLKGVFYLTTKRMVFLPKNTIPHQSIVEATFDALRGLSGVRSDLTITITDKSGSIANFQFQTTKSLFQCFNLLRSLSEASRKDENKFRKIISSLAKQTERDETPFSSIEVELAECHQSLEFPEASPDDHVAPVIEDTNADHMASVLAPIKFILDYCNHLHFDIHIKLRILFFISLVSFCMKFIPFLPLICLLVSIALMFTGWQNIQNDGKMPESRFVGTDNQGVLQIQSFFNDWFAWQNPRKSELLLRVCGSIFLGWAVLPKKYFVFGCILSYLFFIVIPLHNSDMFKKIVSGFWFCT</sequence>
<keyword evidence="1" id="KW-0472">Membrane</keyword>
<keyword evidence="1" id="KW-1133">Transmembrane helix</keyword>
<evidence type="ECO:0008006" key="4">
    <source>
        <dbReference type="Google" id="ProtNLM"/>
    </source>
</evidence>
<evidence type="ECO:0000313" key="2">
    <source>
        <dbReference type="EMBL" id="OHT07172.1"/>
    </source>
</evidence>
<evidence type="ECO:0000313" key="3">
    <source>
        <dbReference type="Proteomes" id="UP000179807"/>
    </source>
</evidence>
<name>A0A1J4KBU9_9EUKA</name>
<reference evidence="2" key="1">
    <citation type="submission" date="2016-10" db="EMBL/GenBank/DDBJ databases">
        <authorList>
            <person name="Benchimol M."/>
            <person name="Almeida L.G."/>
            <person name="Vasconcelos A.T."/>
            <person name="Perreira-Neves A."/>
            <person name="Rosa I.A."/>
            <person name="Tasca T."/>
            <person name="Bogo M.R."/>
            <person name="de Souza W."/>
        </authorList>
    </citation>
    <scope>NUCLEOTIDE SEQUENCE [LARGE SCALE GENOMIC DNA]</scope>
    <source>
        <strain evidence="2">K</strain>
    </source>
</reference>
<organism evidence="2 3">
    <name type="scientific">Tritrichomonas foetus</name>
    <dbReference type="NCBI Taxonomy" id="1144522"/>
    <lineage>
        <taxon>Eukaryota</taxon>
        <taxon>Metamonada</taxon>
        <taxon>Parabasalia</taxon>
        <taxon>Tritrichomonadida</taxon>
        <taxon>Tritrichomonadidae</taxon>
        <taxon>Tritrichomonas</taxon>
    </lineage>
</organism>
<dbReference type="AlphaFoldDB" id="A0A1J4KBU9"/>
<accession>A0A1J4KBU9</accession>
<dbReference type="OrthoDB" id="10432535at2759"/>
<proteinExistence type="predicted"/>
<protein>
    <recommendedName>
        <fullName evidence="4">GRAM domain-containing protein</fullName>
    </recommendedName>
</protein>
<gene>
    <name evidence="2" type="ORF">TRFO_01303</name>
</gene>
<dbReference type="VEuPathDB" id="TrichDB:TRFO_01303"/>
<feature type="transmembrane region" description="Helical" evidence="1">
    <location>
        <begin position="223"/>
        <end position="256"/>
    </location>
</feature>